<evidence type="ECO:0000256" key="1">
    <source>
        <dbReference type="ARBA" id="ARBA00004141"/>
    </source>
</evidence>
<protein>
    <recommendedName>
        <fullName evidence="10">Fatty acyl-CoA reductase</fullName>
        <ecNumber evidence="10">1.2.1.84</ecNumber>
    </recommendedName>
</protein>
<comment type="subcellular location">
    <subcellularLocation>
        <location evidence="1">Membrane</location>
        <topology evidence="1">Multi-pass membrane protein</topology>
    </subcellularLocation>
</comment>
<dbReference type="EMBL" id="GECZ01019762">
    <property type="protein sequence ID" value="JAS50007.1"/>
    <property type="molecule type" value="Transcribed_RNA"/>
</dbReference>
<evidence type="ECO:0000259" key="11">
    <source>
        <dbReference type="Pfam" id="PF03015"/>
    </source>
</evidence>
<evidence type="ECO:0000256" key="5">
    <source>
        <dbReference type="ARBA" id="ARBA00022857"/>
    </source>
</evidence>
<dbReference type="SUPFAM" id="SSF51735">
    <property type="entry name" value="NAD(P)-binding Rossmann-fold domains"/>
    <property type="match status" value="1"/>
</dbReference>
<feature type="domain" description="Thioester reductase (TE)" evidence="12">
    <location>
        <begin position="22"/>
        <end position="287"/>
    </location>
</feature>
<evidence type="ECO:0000259" key="12">
    <source>
        <dbReference type="Pfam" id="PF07993"/>
    </source>
</evidence>
<evidence type="ECO:0000256" key="2">
    <source>
        <dbReference type="ARBA" id="ARBA00005928"/>
    </source>
</evidence>
<dbReference type="GO" id="GO:0035336">
    <property type="term" value="P:long-chain fatty-acyl-CoA metabolic process"/>
    <property type="evidence" value="ECO:0007669"/>
    <property type="project" value="TreeGrafter"/>
</dbReference>
<dbReference type="FunFam" id="3.40.50.720:FF:000143">
    <property type="entry name" value="Fatty acyl-CoA reductase"/>
    <property type="match status" value="1"/>
</dbReference>
<gene>
    <name evidence="13" type="ORF">g.29167</name>
</gene>
<organism evidence="13">
    <name type="scientific">Cuerna arida</name>
    <dbReference type="NCBI Taxonomy" id="1464854"/>
    <lineage>
        <taxon>Eukaryota</taxon>
        <taxon>Metazoa</taxon>
        <taxon>Ecdysozoa</taxon>
        <taxon>Arthropoda</taxon>
        <taxon>Hexapoda</taxon>
        <taxon>Insecta</taxon>
        <taxon>Pterygota</taxon>
        <taxon>Neoptera</taxon>
        <taxon>Paraneoptera</taxon>
        <taxon>Hemiptera</taxon>
        <taxon>Auchenorrhyncha</taxon>
        <taxon>Membracoidea</taxon>
        <taxon>Cicadellidae</taxon>
        <taxon>Cicadellinae</taxon>
        <taxon>Proconiini</taxon>
        <taxon>Cuerna</taxon>
    </lineage>
</organism>
<dbReference type="GO" id="GO:0016020">
    <property type="term" value="C:membrane"/>
    <property type="evidence" value="ECO:0007669"/>
    <property type="project" value="UniProtKB-SubCell"/>
</dbReference>
<dbReference type="CDD" id="cd05236">
    <property type="entry name" value="FAR-N_SDR_e"/>
    <property type="match status" value="1"/>
</dbReference>
<keyword evidence="7 10" id="KW-0443">Lipid metabolism</keyword>
<keyword evidence="3 10" id="KW-0444">Lipid biosynthesis</keyword>
<keyword evidence="8" id="KW-0472">Membrane</keyword>
<keyword evidence="10" id="KW-0560">Oxidoreductase</keyword>
<keyword evidence="6" id="KW-1133">Transmembrane helix</keyword>
<dbReference type="InterPro" id="IPR036291">
    <property type="entry name" value="NAD(P)-bd_dom_sf"/>
</dbReference>
<feature type="domain" description="Fatty acyl-CoA reductase C-terminal" evidence="11">
    <location>
        <begin position="364"/>
        <end position="456"/>
    </location>
</feature>
<proteinExistence type="inferred from homology"/>
<sequence>MAPNEDSVTPIQDFYRGATVLITGGTGFMGKVLIEKLLRSCPHISQILLLIRSKRDTNSQVRLEAMMEDPILKGVSDKNRIKVLAISGDCTLPGLGLSEANKLLLLESVTVVFHVAATVRFDEDLSTAVSINVVGTKAILDLAQGMTKLKAFVHISTAYSQCHLNHIEEKFYTPRYNPEKLMRLTECVDKPFMEHLTPILLKESPNTYIYTKAVAEELVKTYSKVLPVSVFRPSIVVATRNEPFPGWIDNMYGPTGVVVATITGIMRTLHCDPDKLADIVPVDMVVNGLIATAWKTHERNNKIETSDEQAQVFNFVSSPEKPIKWSQFFTLGMKYRLPTIHSVWHPNLKLNRSQLLHRVQSFLYHFIPAFLVDSIARAIGKRTNLMKISNKVARFGELISYFATRQWHFSNRNVQDLWQSMAMEDKELFPFTFSEHDWEAYFKNYLKGTRQYLLKDDLSTLPRAVARDRRFFWLHYTMKMVFLYLMGRMVWKMAGSHCLRLFFALVTFSQSLR</sequence>
<comment type="function">
    <text evidence="10">Catalyzes the reduction of fatty acyl-CoA to fatty alcohols.</text>
</comment>
<dbReference type="Pfam" id="PF07993">
    <property type="entry name" value="NAD_binding_4"/>
    <property type="match status" value="1"/>
</dbReference>
<name>A0A1B6FIJ8_9HEMI</name>
<accession>A0A1B6FIJ8</accession>
<dbReference type="PANTHER" id="PTHR11011:SF60">
    <property type="entry name" value="FATTY ACYL-COA REDUCTASE-RELATED"/>
    <property type="match status" value="1"/>
</dbReference>
<evidence type="ECO:0000256" key="3">
    <source>
        <dbReference type="ARBA" id="ARBA00022516"/>
    </source>
</evidence>
<keyword evidence="5 10" id="KW-0521">NADP</keyword>
<evidence type="ECO:0000256" key="7">
    <source>
        <dbReference type="ARBA" id="ARBA00023098"/>
    </source>
</evidence>
<dbReference type="InterPro" id="IPR033640">
    <property type="entry name" value="FAR_C"/>
</dbReference>
<dbReference type="PANTHER" id="PTHR11011">
    <property type="entry name" value="MALE STERILITY PROTEIN 2-RELATED"/>
    <property type="match status" value="1"/>
</dbReference>
<evidence type="ECO:0000256" key="6">
    <source>
        <dbReference type="ARBA" id="ARBA00022989"/>
    </source>
</evidence>
<dbReference type="AlphaFoldDB" id="A0A1B6FIJ8"/>
<dbReference type="Pfam" id="PF03015">
    <property type="entry name" value="Sterile"/>
    <property type="match status" value="1"/>
</dbReference>
<dbReference type="GO" id="GO:0102965">
    <property type="term" value="F:alcohol-forming long-chain fatty acyl-CoA reductase activity"/>
    <property type="evidence" value="ECO:0007669"/>
    <property type="project" value="UniProtKB-EC"/>
</dbReference>
<evidence type="ECO:0000313" key="13">
    <source>
        <dbReference type="EMBL" id="JAS50007.1"/>
    </source>
</evidence>
<dbReference type="InterPro" id="IPR026055">
    <property type="entry name" value="FAR"/>
</dbReference>
<dbReference type="EC" id="1.2.1.84" evidence="10"/>
<dbReference type="CDD" id="cd09071">
    <property type="entry name" value="FAR_C"/>
    <property type="match status" value="1"/>
</dbReference>
<dbReference type="Gene3D" id="3.40.50.720">
    <property type="entry name" value="NAD(P)-binding Rossmann-like Domain"/>
    <property type="match status" value="1"/>
</dbReference>
<evidence type="ECO:0000256" key="10">
    <source>
        <dbReference type="RuleBase" id="RU363097"/>
    </source>
</evidence>
<comment type="catalytic activity">
    <reaction evidence="9 10">
        <text>a long-chain fatty acyl-CoA + 2 NADPH + 2 H(+) = a long-chain primary fatty alcohol + 2 NADP(+) + CoA</text>
        <dbReference type="Rhea" id="RHEA:52716"/>
        <dbReference type="ChEBI" id="CHEBI:15378"/>
        <dbReference type="ChEBI" id="CHEBI:57287"/>
        <dbReference type="ChEBI" id="CHEBI:57783"/>
        <dbReference type="ChEBI" id="CHEBI:58349"/>
        <dbReference type="ChEBI" id="CHEBI:77396"/>
        <dbReference type="ChEBI" id="CHEBI:83139"/>
        <dbReference type="EC" id="1.2.1.84"/>
    </reaction>
</comment>
<evidence type="ECO:0000256" key="9">
    <source>
        <dbReference type="ARBA" id="ARBA00052530"/>
    </source>
</evidence>
<reference evidence="13" key="1">
    <citation type="submission" date="2015-11" db="EMBL/GenBank/DDBJ databases">
        <title>De novo transcriptome assembly of four potential Pierce s Disease insect vectors from Arizona vineyards.</title>
        <authorList>
            <person name="Tassone E.E."/>
        </authorList>
    </citation>
    <scope>NUCLEOTIDE SEQUENCE</scope>
</reference>
<dbReference type="GO" id="GO:0005777">
    <property type="term" value="C:peroxisome"/>
    <property type="evidence" value="ECO:0007669"/>
    <property type="project" value="TreeGrafter"/>
</dbReference>
<comment type="similarity">
    <text evidence="2 10">Belongs to the fatty acyl-CoA reductase family.</text>
</comment>
<dbReference type="InterPro" id="IPR013120">
    <property type="entry name" value="FAR_NAD-bd"/>
</dbReference>
<evidence type="ECO:0000256" key="4">
    <source>
        <dbReference type="ARBA" id="ARBA00022692"/>
    </source>
</evidence>
<keyword evidence="4" id="KW-0812">Transmembrane</keyword>
<dbReference type="GO" id="GO:0080019">
    <property type="term" value="F:alcohol-forming very long-chain fatty acyl-CoA reductase activity"/>
    <property type="evidence" value="ECO:0007669"/>
    <property type="project" value="InterPro"/>
</dbReference>
<evidence type="ECO:0000256" key="8">
    <source>
        <dbReference type="ARBA" id="ARBA00023136"/>
    </source>
</evidence>